<accession>A0A2G9YHT4</accession>
<protein>
    <submittedName>
        <fullName evidence="1">Uncharacterized protein</fullName>
    </submittedName>
</protein>
<gene>
    <name evidence="1" type="ORF">COX41_06260</name>
</gene>
<feature type="non-terminal residue" evidence="1">
    <location>
        <position position="1"/>
    </location>
</feature>
<dbReference type="AlphaFoldDB" id="A0A2G9YHT4"/>
<comment type="caution">
    <text evidence="1">The sequence shown here is derived from an EMBL/GenBank/DDBJ whole genome shotgun (WGS) entry which is preliminary data.</text>
</comment>
<organism evidence="1 2">
    <name type="scientific">Candidatus Sherwoodlollariibacterium unditelluris</name>
    <dbReference type="NCBI Taxonomy" id="1974757"/>
    <lineage>
        <taxon>Bacteria</taxon>
        <taxon>Pseudomonadati</taxon>
        <taxon>Candidatus Omnitrophota</taxon>
        <taxon>Candidatus Sherwoodlollariibacterium</taxon>
    </lineage>
</organism>
<proteinExistence type="predicted"/>
<evidence type="ECO:0000313" key="2">
    <source>
        <dbReference type="Proteomes" id="UP000231292"/>
    </source>
</evidence>
<reference evidence="1 2" key="1">
    <citation type="submission" date="2017-09" db="EMBL/GenBank/DDBJ databases">
        <title>Depth-based differentiation of microbial function through sediment-hosted aquifers and enrichment of novel symbionts in the deep terrestrial subsurface.</title>
        <authorList>
            <person name="Probst A.J."/>
            <person name="Ladd B."/>
            <person name="Jarett J.K."/>
            <person name="Geller-Mcgrath D.E."/>
            <person name="Sieber C.M."/>
            <person name="Emerson J.B."/>
            <person name="Anantharaman K."/>
            <person name="Thomas B.C."/>
            <person name="Malmstrom R."/>
            <person name="Stieglmeier M."/>
            <person name="Klingl A."/>
            <person name="Woyke T."/>
            <person name="Ryan C.M."/>
            <person name="Banfield J.F."/>
        </authorList>
    </citation>
    <scope>NUCLEOTIDE SEQUENCE [LARGE SCALE GENOMIC DNA]</scope>
    <source>
        <strain evidence="1">CG23_combo_of_CG06-09_8_20_14_all_41_10</strain>
    </source>
</reference>
<dbReference type="EMBL" id="PCRK01000161">
    <property type="protein sequence ID" value="PIP18807.1"/>
    <property type="molecule type" value="Genomic_DNA"/>
</dbReference>
<name>A0A2G9YHT4_9BACT</name>
<dbReference type="Proteomes" id="UP000231292">
    <property type="component" value="Unassembled WGS sequence"/>
</dbReference>
<sequence length="120" mass="13507">GSIQERINAERLAWEIQNQTAERLQSLGYMPTAAQKIVGDIYHHDSEEEAPKTLVQMREELLKIEKIAEETGSLDEKTKQSITLLKLKIDQAEIAQGIAQMANNKVSETEQKKEGEESGK</sequence>
<evidence type="ECO:0000313" key="1">
    <source>
        <dbReference type="EMBL" id="PIP18807.1"/>
    </source>
</evidence>